<sequence length="472" mass="52647">MAVSLTLAVLSGCWTCRRRGYRCDEGTPSCAECKRLGIECEGYSIRLTWMKGTSRIKNRGKVKVETHAAVVPRSKTPKAKARLQSEPDSKQPCERTIGPTLYASPSSLLSSKDQFLLRHYVYTVSGLLSSTPDRSINTYCQVILPMAMSSPLLLNTLLLVSAAHLACRYEQFALDIPRYRNRVLPTLISSVEKWKGFDIVLLATIIMMSIHEVFEANHANWVKHLKAVAQIITTYVPDCKNCDQETRMLLDIFAYHSVIAFVGTNEGFLVMEYYGQATWSALRGKNAFLASADQVITYVARLGSLSLEISSNLDPKILTPSQLRRVLDLKAFLENWKPPTGGHGDACNTVQAMRYAGLLYCHKIIANSFIVCGREEILSHCQAIVQHLGYISLDSPSAASHMWPLYMSGSFLNNRTGIADQESQDFIVERLDALKLRRGVKTIDLIRDRLKLIWNSDGDALAALPDAPLILI</sequence>
<evidence type="ECO:0000256" key="2">
    <source>
        <dbReference type="ARBA" id="ARBA00023015"/>
    </source>
</evidence>
<evidence type="ECO:0000313" key="8">
    <source>
        <dbReference type="EMBL" id="KIW48557.1"/>
    </source>
</evidence>
<evidence type="ECO:0000259" key="7">
    <source>
        <dbReference type="PROSITE" id="PS50048"/>
    </source>
</evidence>
<evidence type="ECO:0000256" key="4">
    <source>
        <dbReference type="ARBA" id="ARBA00023163"/>
    </source>
</evidence>
<dbReference type="GO" id="GO:0008270">
    <property type="term" value="F:zinc ion binding"/>
    <property type="evidence" value="ECO:0007669"/>
    <property type="project" value="InterPro"/>
</dbReference>
<evidence type="ECO:0000256" key="1">
    <source>
        <dbReference type="ARBA" id="ARBA00004123"/>
    </source>
</evidence>
<evidence type="ECO:0000313" key="9">
    <source>
        <dbReference type="Proteomes" id="UP000053342"/>
    </source>
</evidence>
<dbReference type="GO" id="GO:0005634">
    <property type="term" value="C:nucleus"/>
    <property type="evidence" value="ECO:0007669"/>
    <property type="project" value="UniProtKB-SubCell"/>
</dbReference>
<keyword evidence="4" id="KW-0804">Transcription</keyword>
<proteinExistence type="predicted"/>
<dbReference type="VEuPathDB" id="FungiDB:PV06_01131"/>
<keyword evidence="3" id="KW-0238">DNA-binding</keyword>
<dbReference type="CDD" id="cd00067">
    <property type="entry name" value="GAL4"/>
    <property type="match status" value="1"/>
</dbReference>
<dbReference type="InterPro" id="IPR001138">
    <property type="entry name" value="Zn2Cys6_DnaBD"/>
</dbReference>
<evidence type="ECO:0000256" key="5">
    <source>
        <dbReference type="ARBA" id="ARBA00023242"/>
    </source>
</evidence>
<dbReference type="PANTHER" id="PTHR37534:SF49">
    <property type="entry name" value="LYSINE BIOSYNTHESIS REGULATORY PROTEIN LYS14"/>
    <property type="match status" value="1"/>
</dbReference>
<dbReference type="GO" id="GO:0045944">
    <property type="term" value="P:positive regulation of transcription by RNA polymerase II"/>
    <property type="evidence" value="ECO:0007669"/>
    <property type="project" value="TreeGrafter"/>
</dbReference>
<evidence type="ECO:0000256" key="6">
    <source>
        <dbReference type="SAM" id="MobiDB-lite"/>
    </source>
</evidence>
<feature type="compositionally biased region" description="Basic and acidic residues" evidence="6">
    <location>
        <begin position="83"/>
        <end position="93"/>
    </location>
</feature>
<accession>A0A0D2CFD6</accession>
<reference evidence="8 9" key="1">
    <citation type="submission" date="2015-01" db="EMBL/GenBank/DDBJ databases">
        <title>The Genome Sequence of Exophiala oligosperma CBS72588.</title>
        <authorList>
            <consortium name="The Broad Institute Genomics Platform"/>
            <person name="Cuomo C."/>
            <person name="de Hoog S."/>
            <person name="Gorbushina A."/>
            <person name="Stielow B."/>
            <person name="Teixiera M."/>
            <person name="Abouelleil A."/>
            <person name="Chapman S.B."/>
            <person name="Priest M."/>
            <person name="Young S.K."/>
            <person name="Wortman J."/>
            <person name="Nusbaum C."/>
            <person name="Birren B."/>
        </authorList>
    </citation>
    <scope>NUCLEOTIDE SEQUENCE [LARGE SCALE GENOMIC DNA]</scope>
    <source>
        <strain evidence="8 9">CBS 72588</strain>
    </source>
</reference>
<keyword evidence="2" id="KW-0805">Transcription regulation</keyword>
<dbReference type="PROSITE" id="PS50048">
    <property type="entry name" value="ZN2_CY6_FUNGAL_2"/>
    <property type="match status" value="1"/>
</dbReference>
<dbReference type="Gene3D" id="4.10.240.10">
    <property type="entry name" value="Zn(2)-C6 fungal-type DNA-binding domain"/>
    <property type="match status" value="1"/>
</dbReference>
<dbReference type="InterPro" id="IPR021858">
    <property type="entry name" value="Fun_TF"/>
</dbReference>
<dbReference type="HOGENOM" id="CLU_657262_0_0_1"/>
<keyword evidence="9" id="KW-1185">Reference proteome</keyword>
<name>A0A0D2CFD6_9EURO</name>
<dbReference type="SMART" id="SM00066">
    <property type="entry name" value="GAL4"/>
    <property type="match status" value="1"/>
</dbReference>
<gene>
    <name evidence="8" type="ORF">PV06_01131</name>
</gene>
<dbReference type="AlphaFoldDB" id="A0A0D2CFD6"/>
<dbReference type="RefSeq" id="XP_016268773.1">
    <property type="nucleotide sequence ID" value="XM_016401720.1"/>
</dbReference>
<comment type="subcellular location">
    <subcellularLocation>
        <location evidence="1">Nucleus</location>
    </subcellularLocation>
</comment>
<dbReference type="GeneID" id="27353205"/>
<keyword evidence="5" id="KW-0539">Nucleus</keyword>
<dbReference type="EMBL" id="KN847332">
    <property type="protein sequence ID" value="KIW48557.1"/>
    <property type="molecule type" value="Genomic_DNA"/>
</dbReference>
<feature type="domain" description="Zn(2)-C6 fungal-type" evidence="7">
    <location>
        <begin position="12"/>
        <end position="40"/>
    </location>
</feature>
<dbReference type="GO" id="GO:0000976">
    <property type="term" value="F:transcription cis-regulatory region binding"/>
    <property type="evidence" value="ECO:0007669"/>
    <property type="project" value="TreeGrafter"/>
</dbReference>
<dbReference type="OrthoDB" id="187139at2759"/>
<organism evidence="8 9">
    <name type="scientific">Exophiala oligosperma</name>
    <dbReference type="NCBI Taxonomy" id="215243"/>
    <lineage>
        <taxon>Eukaryota</taxon>
        <taxon>Fungi</taxon>
        <taxon>Dikarya</taxon>
        <taxon>Ascomycota</taxon>
        <taxon>Pezizomycotina</taxon>
        <taxon>Eurotiomycetes</taxon>
        <taxon>Chaetothyriomycetidae</taxon>
        <taxon>Chaetothyriales</taxon>
        <taxon>Herpotrichiellaceae</taxon>
        <taxon>Exophiala</taxon>
    </lineage>
</organism>
<dbReference type="InterPro" id="IPR036864">
    <property type="entry name" value="Zn2-C6_fun-type_DNA-bd_sf"/>
</dbReference>
<feature type="region of interest" description="Disordered" evidence="6">
    <location>
        <begin position="75"/>
        <end position="94"/>
    </location>
</feature>
<dbReference type="PANTHER" id="PTHR37534">
    <property type="entry name" value="TRANSCRIPTIONAL ACTIVATOR PROTEIN UGA3"/>
    <property type="match status" value="1"/>
</dbReference>
<protein>
    <recommendedName>
        <fullName evidence="7">Zn(2)-C6 fungal-type domain-containing protein</fullName>
    </recommendedName>
</protein>
<dbReference type="Pfam" id="PF11951">
    <property type="entry name" value="Fungal_trans_2"/>
    <property type="match status" value="1"/>
</dbReference>
<dbReference type="Pfam" id="PF00172">
    <property type="entry name" value="Zn_clus"/>
    <property type="match status" value="1"/>
</dbReference>
<evidence type="ECO:0000256" key="3">
    <source>
        <dbReference type="ARBA" id="ARBA00023125"/>
    </source>
</evidence>
<dbReference type="Proteomes" id="UP000053342">
    <property type="component" value="Unassembled WGS sequence"/>
</dbReference>
<dbReference type="GO" id="GO:0000981">
    <property type="term" value="F:DNA-binding transcription factor activity, RNA polymerase II-specific"/>
    <property type="evidence" value="ECO:0007669"/>
    <property type="project" value="InterPro"/>
</dbReference>
<dbReference type="SUPFAM" id="SSF57701">
    <property type="entry name" value="Zn2/Cys6 DNA-binding domain"/>
    <property type="match status" value="1"/>
</dbReference>